<dbReference type="Proteomes" id="UP001056436">
    <property type="component" value="Unassembled WGS sequence"/>
</dbReference>
<name>A0A9P9X4F4_9PEZI</name>
<protein>
    <submittedName>
        <fullName evidence="1">Uncharacterized protein</fullName>
    </submittedName>
</protein>
<proteinExistence type="predicted"/>
<organism evidence="1 2">
    <name type="scientific">Colletotrichum abscissum</name>
    <dbReference type="NCBI Taxonomy" id="1671311"/>
    <lineage>
        <taxon>Eukaryota</taxon>
        <taxon>Fungi</taxon>
        <taxon>Dikarya</taxon>
        <taxon>Ascomycota</taxon>
        <taxon>Pezizomycotina</taxon>
        <taxon>Sordariomycetes</taxon>
        <taxon>Hypocreomycetidae</taxon>
        <taxon>Glomerellales</taxon>
        <taxon>Glomerellaceae</taxon>
        <taxon>Colletotrichum</taxon>
        <taxon>Colletotrichum acutatum species complex</taxon>
    </lineage>
</organism>
<accession>A0A9P9X4F4</accession>
<keyword evidence="2" id="KW-1185">Reference proteome</keyword>
<dbReference type="EMBL" id="SDAQ01000139">
    <property type="protein sequence ID" value="KAI3534977.1"/>
    <property type="molecule type" value="Genomic_DNA"/>
</dbReference>
<dbReference type="AlphaFoldDB" id="A0A9P9X4F4"/>
<sequence length="56" mass="6295">MRTRQKTLYDVCPGLPVRPCYANSANALICPRTSPSDTGSWIEDTRLERLVSTTRP</sequence>
<comment type="caution">
    <text evidence="1">The sequence shown here is derived from an EMBL/GenBank/DDBJ whole genome shotgun (WGS) entry which is preliminary data.</text>
</comment>
<evidence type="ECO:0000313" key="2">
    <source>
        <dbReference type="Proteomes" id="UP001056436"/>
    </source>
</evidence>
<evidence type="ECO:0000313" key="1">
    <source>
        <dbReference type="EMBL" id="KAI3534977.1"/>
    </source>
</evidence>
<gene>
    <name evidence="1" type="ORF">CABS02_13074</name>
</gene>
<reference evidence="1" key="1">
    <citation type="submission" date="2019-01" db="EMBL/GenBank/DDBJ databases">
        <title>Colletotrichum abscissum LGMF1257.</title>
        <authorList>
            <person name="Baroncelli R."/>
        </authorList>
    </citation>
    <scope>NUCLEOTIDE SEQUENCE</scope>
    <source>
        <strain evidence="1">Ca142</strain>
    </source>
</reference>
<dbReference type="OrthoDB" id="10437626at2759"/>